<dbReference type="Pfam" id="PF18144">
    <property type="entry name" value="SMODS"/>
    <property type="match status" value="1"/>
</dbReference>
<organism evidence="1 2">
    <name type="scientific">Paenibacillus nuruki</name>
    <dbReference type="NCBI Taxonomy" id="1886670"/>
    <lineage>
        <taxon>Bacteria</taxon>
        <taxon>Bacillati</taxon>
        <taxon>Bacillota</taxon>
        <taxon>Bacilli</taxon>
        <taxon>Bacillales</taxon>
        <taxon>Paenibacillaceae</taxon>
        <taxon>Paenibacillus</taxon>
    </lineage>
</organism>
<proteinExistence type="predicted"/>
<dbReference type="InterPro" id="IPR043519">
    <property type="entry name" value="NT_sf"/>
</dbReference>
<dbReference type="Proteomes" id="UP000094578">
    <property type="component" value="Unassembled WGS sequence"/>
</dbReference>
<sequence length="254" mass="29193">MTQDDYVINIAKKYHIKSDIDIHTQNTIINPLKSLILQWAGVCLNDIQLSGSRAKGTAISLSSDLDLFVSLKSTTKNSLSEIYNSLYYHMNQAGYKVRKQNVSIGIKIVDKQVDLVPAKKRTGNTNYHSLYLNKQKTWTQTNIAEHINIVRNSNRITQILLLKIWSKLHRLNFPSIYLELIVIEALKGRNTNNHAENFLLILNYIIDKFTDKKIIDPSNTNNIISNDLNKAEKEIIKNQAISSRLQSSWEKIIW</sequence>
<protein>
    <submittedName>
        <fullName evidence="1">Uncharacterized protein</fullName>
    </submittedName>
</protein>
<reference evidence="1 2" key="1">
    <citation type="submission" date="2016-08" db="EMBL/GenBank/DDBJ databases">
        <title>Genome sequencing of Paenibacillus sp. TI45-13ar, isolated from Korean traditional nuruk.</title>
        <authorList>
            <person name="Kim S.-J."/>
        </authorList>
    </citation>
    <scope>NUCLEOTIDE SEQUENCE [LARGE SCALE GENOMIC DNA]</scope>
    <source>
        <strain evidence="1 2">TI45-13ar</strain>
    </source>
</reference>
<dbReference type="SUPFAM" id="SSF81301">
    <property type="entry name" value="Nucleotidyltransferase"/>
    <property type="match status" value="1"/>
</dbReference>
<dbReference type="Gene3D" id="3.30.460.10">
    <property type="entry name" value="Beta Polymerase, domain 2"/>
    <property type="match status" value="1"/>
</dbReference>
<comment type="caution">
    <text evidence="1">The sequence shown here is derived from an EMBL/GenBank/DDBJ whole genome shotgun (WGS) entry which is preliminary data.</text>
</comment>
<dbReference type="AlphaFoldDB" id="A0A1E3L0P4"/>
<gene>
    <name evidence="1" type="ORF">PTI45_03214</name>
</gene>
<evidence type="ECO:0000313" key="2">
    <source>
        <dbReference type="Proteomes" id="UP000094578"/>
    </source>
</evidence>
<evidence type="ECO:0000313" key="1">
    <source>
        <dbReference type="EMBL" id="ODP27369.1"/>
    </source>
</evidence>
<dbReference type="STRING" id="1886670.PTI45_03214"/>
<name>A0A1E3L0P4_9BACL</name>
<accession>A0A1E3L0P4</accession>
<dbReference type="RefSeq" id="WP_069328610.1">
    <property type="nucleotide sequence ID" value="NZ_MDER01000059.1"/>
</dbReference>
<dbReference type="EMBL" id="MDER01000059">
    <property type="protein sequence ID" value="ODP27369.1"/>
    <property type="molecule type" value="Genomic_DNA"/>
</dbReference>
<keyword evidence="2" id="KW-1185">Reference proteome</keyword>